<dbReference type="PANTHER" id="PTHR43353">
    <property type="entry name" value="SUCCINATE-SEMIALDEHYDE DEHYDROGENASE, MITOCHONDRIAL"/>
    <property type="match status" value="1"/>
</dbReference>
<accession>A0ABY6ZJG1</accession>
<evidence type="ECO:0000256" key="2">
    <source>
        <dbReference type="PROSITE-ProRule" id="PRU10007"/>
    </source>
</evidence>
<comment type="similarity">
    <text evidence="3">Belongs to the aldehyde dehydrogenase family.</text>
</comment>
<dbReference type="Gene3D" id="3.40.309.10">
    <property type="entry name" value="Aldehyde Dehydrogenase, Chain A, domain 2"/>
    <property type="match status" value="1"/>
</dbReference>
<protein>
    <submittedName>
        <fullName evidence="5">NAD-dependent succinate-semialdehyde dehydrogenase</fullName>
    </submittedName>
</protein>
<sequence length="485" mass="52596">MKGHMYIDGEWLDAVTGDYVEVVNPATLEVVGTFPSGSTEDVHLAVTAAHRAFPAWSRTTALERSNFLYRAYQILLERTNEIAQILTLEQGKPLTEAVGEVKFAAEYLRWYAEEAKRVYGDTIPASAANKRIMVIRQPVGVVAAITPWNFPAQMVTRKIAPALAAGCTVVVKPSEYTPLTACAIFQVFEAAGFPQGVVNLVLTNPGDAFGEAVLADRRVRKITFTGSARVGKYLMKGAADQVKRVSMELGGNAPFIVFDDADLDVAVEACIVSKFRNAGQTCVCANRVYVHESVFDMFTEKLVDKVTQLKVGNGLDESVEVGPVIHLDALQRIQAAVDDAVANGAEVVLGGTSVQPSALRGAFYAPTILTHVSNTMRICQDETFGPVAPLISFTSEEEVLRDSNAVDYGLAAYVFTSDFERAFRMGESLEYGIVGLNDPLPGVVQAPFGGWKSSGIGTEGGYFGMESFLEYKYMSISMSNRSVNR</sequence>
<dbReference type="EMBL" id="CP104067">
    <property type="protein sequence ID" value="WAH43063.1"/>
    <property type="molecule type" value="Genomic_DNA"/>
</dbReference>
<dbReference type="RefSeq" id="WP_268006942.1">
    <property type="nucleotide sequence ID" value="NZ_CP104067.1"/>
</dbReference>
<dbReference type="InterPro" id="IPR050740">
    <property type="entry name" value="Aldehyde_DH_Superfamily"/>
</dbReference>
<proteinExistence type="inferred from homology"/>
<feature type="domain" description="Aldehyde dehydrogenase" evidence="4">
    <location>
        <begin position="11"/>
        <end position="473"/>
    </location>
</feature>
<dbReference type="PROSITE" id="PS00070">
    <property type="entry name" value="ALDEHYDE_DEHYDR_CYS"/>
    <property type="match status" value="1"/>
</dbReference>
<dbReference type="PANTHER" id="PTHR43353:SF5">
    <property type="entry name" value="SUCCINATE-SEMIALDEHYDE DEHYDROGENASE, MITOCHONDRIAL"/>
    <property type="match status" value="1"/>
</dbReference>
<feature type="active site" evidence="2">
    <location>
        <position position="248"/>
    </location>
</feature>
<dbReference type="InterPro" id="IPR016161">
    <property type="entry name" value="Ald_DH/histidinol_DH"/>
</dbReference>
<evidence type="ECO:0000313" key="5">
    <source>
        <dbReference type="EMBL" id="WAH43063.1"/>
    </source>
</evidence>
<dbReference type="InterPro" id="IPR015590">
    <property type="entry name" value="Aldehyde_DH_dom"/>
</dbReference>
<dbReference type="InterPro" id="IPR016162">
    <property type="entry name" value="Ald_DH_N"/>
</dbReference>
<dbReference type="Pfam" id="PF00171">
    <property type="entry name" value="Aldedh"/>
    <property type="match status" value="1"/>
</dbReference>
<keyword evidence="6" id="KW-1185">Reference proteome</keyword>
<organism evidence="5 6">
    <name type="scientific">Alicyclobacillus fastidiosus</name>
    <dbReference type="NCBI Taxonomy" id="392011"/>
    <lineage>
        <taxon>Bacteria</taxon>
        <taxon>Bacillati</taxon>
        <taxon>Bacillota</taxon>
        <taxon>Bacilli</taxon>
        <taxon>Bacillales</taxon>
        <taxon>Alicyclobacillaceae</taxon>
        <taxon>Alicyclobacillus</taxon>
    </lineage>
</organism>
<keyword evidence="1 3" id="KW-0560">Oxidoreductase</keyword>
<gene>
    <name evidence="5" type="ORF">NZD89_06545</name>
</gene>
<dbReference type="Gene3D" id="3.40.605.10">
    <property type="entry name" value="Aldehyde Dehydrogenase, Chain A, domain 1"/>
    <property type="match status" value="1"/>
</dbReference>
<dbReference type="PROSITE" id="PS00687">
    <property type="entry name" value="ALDEHYDE_DEHYDR_GLU"/>
    <property type="match status" value="1"/>
</dbReference>
<name>A0ABY6ZJG1_9BACL</name>
<dbReference type="InterPro" id="IPR029510">
    <property type="entry name" value="Ald_DH_CS_GLU"/>
</dbReference>
<evidence type="ECO:0000256" key="1">
    <source>
        <dbReference type="ARBA" id="ARBA00023002"/>
    </source>
</evidence>
<dbReference type="SUPFAM" id="SSF53720">
    <property type="entry name" value="ALDH-like"/>
    <property type="match status" value="1"/>
</dbReference>
<dbReference type="InterPro" id="IPR016160">
    <property type="entry name" value="Ald_DH_CS_CYS"/>
</dbReference>
<dbReference type="InterPro" id="IPR016163">
    <property type="entry name" value="Ald_DH_C"/>
</dbReference>
<evidence type="ECO:0000313" key="6">
    <source>
        <dbReference type="Proteomes" id="UP001164761"/>
    </source>
</evidence>
<dbReference type="CDD" id="cd07103">
    <property type="entry name" value="ALDH_F5_SSADH_GabD"/>
    <property type="match status" value="1"/>
</dbReference>
<dbReference type="Proteomes" id="UP001164761">
    <property type="component" value="Chromosome"/>
</dbReference>
<reference evidence="5" key="1">
    <citation type="submission" date="2022-08" db="EMBL/GenBank/DDBJ databases">
        <title>Alicyclobacillus fastidiosus DSM 17978, complete genome.</title>
        <authorList>
            <person name="Wang Q."/>
            <person name="Cai R."/>
            <person name="Wang Z."/>
        </authorList>
    </citation>
    <scope>NUCLEOTIDE SEQUENCE</scope>
    <source>
        <strain evidence="5">DSM 17978</strain>
    </source>
</reference>
<evidence type="ECO:0000256" key="3">
    <source>
        <dbReference type="RuleBase" id="RU003345"/>
    </source>
</evidence>
<evidence type="ECO:0000259" key="4">
    <source>
        <dbReference type="Pfam" id="PF00171"/>
    </source>
</evidence>